<reference evidence="2 3" key="1">
    <citation type="journal article" date="2017" name="Nat. Commun.">
        <title>Genome assembly with in vitro proximity ligation data and whole-genome triplication in lettuce.</title>
        <authorList>
            <person name="Reyes-Chin-Wo S."/>
            <person name="Wang Z."/>
            <person name="Yang X."/>
            <person name="Kozik A."/>
            <person name="Arikit S."/>
            <person name="Song C."/>
            <person name="Xia L."/>
            <person name="Froenicke L."/>
            <person name="Lavelle D.O."/>
            <person name="Truco M.J."/>
            <person name="Xia R."/>
            <person name="Zhu S."/>
            <person name="Xu C."/>
            <person name="Xu H."/>
            <person name="Xu X."/>
            <person name="Cox K."/>
            <person name="Korf I."/>
            <person name="Meyers B.C."/>
            <person name="Michelmore R.W."/>
        </authorList>
    </citation>
    <scope>NUCLEOTIDE SEQUENCE [LARGE SCALE GENOMIC DNA]</scope>
    <source>
        <strain evidence="3">cv. Salinas</strain>
        <tissue evidence="2">Seedlings</tissue>
    </source>
</reference>
<accession>A0A9R1UGU4</accession>
<feature type="transmembrane region" description="Helical" evidence="1">
    <location>
        <begin position="68"/>
        <end position="87"/>
    </location>
</feature>
<dbReference type="Proteomes" id="UP000235145">
    <property type="component" value="Unassembled WGS sequence"/>
</dbReference>
<comment type="caution">
    <text evidence="2">The sequence shown here is derived from an EMBL/GenBank/DDBJ whole genome shotgun (WGS) entry which is preliminary data.</text>
</comment>
<protein>
    <submittedName>
        <fullName evidence="2">Uncharacterized protein</fullName>
    </submittedName>
</protein>
<dbReference type="EMBL" id="NBSK02000009">
    <property type="protein sequence ID" value="KAJ0186746.1"/>
    <property type="molecule type" value="Genomic_DNA"/>
</dbReference>
<sequence>MNIFIHKSATVDSQLFSHYFGDCPVIHAQGRTHPVPTYFLEDIHDSVDYKLASNSLASLRSNAPKQKVFYKLYISNVQYIIIIYYLANPKVSSSNNLETLLNGNAISVLV</sequence>
<organism evidence="2 3">
    <name type="scientific">Lactuca sativa</name>
    <name type="common">Garden lettuce</name>
    <dbReference type="NCBI Taxonomy" id="4236"/>
    <lineage>
        <taxon>Eukaryota</taxon>
        <taxon>Viridiplantae</taxon>
        <taxon>Streptophyta</taxon>
        <taxon>Embryophyta</taxon>
        <taxon>Tracheophyta</taxon>
        <taxon>Spermatophyta</taxon>
        <taxon>Magnoliopsida</taxon>
        <taxon>eudicotyledons</taxon>
        <taxon>Gunneridae</taxon>
        <taxon>Pentapetalae</taxon>
        <taxon>asterids</taxon>
        <taxon>campanulids</taxon>
        <taxon>Asterales</taxon>
        <taxon>Asteraceae</taxon>
        <taxon>Cichorioideae</taxon>
        <taxon>Cichorieae</taxon>
        <taxon>Lactucinae</taxon>
        <taxon>Lactuca</taxon>
    </lineage>
</organism>
<proteinExistence type="predicted"/>
<keyword evidence="1" id="KW-0472">Membrane</keyword>
<evidence type="ECO:0000313" key="3">
    <source>
        <dbReference type="Proteomes" id="UP000235145"/>
    </source>
</evidence>
<evidence type="ECO:0000256" key="1">
    <source>
        <dbReference type="SAM" id="Phobius"/>
    </source>
</evidence>
<gene>
    <name evidence="2" type="ORF">LSAT_V11C900478320</name>
</gene>
<name>A0A9R1UGU4_LACSA</name>
<keyword evidence="1" id="KW-1133">Transmembrane helix</keyword>
<evidence type="ECO:0000313" key="2">
    <source>
        <dbReference type="EMBL" id="KAJ0186746.1"/>
    </source>
</evidence>
<keyword evidence="3" id="KW-1185">Reference proteome</keyword>
<keyword evidence="1" id="KW-0812">Transmembrane</keyword>
<dbReference type="AlphaFoldDB" id="A0A9R1UGU4"/>